<reference evidence="2 3" key="1">
    <citation type="submission" date="2017-04" db="EMBL/GenBank/DDBJ databases">
        <title>Genome sequencing of [Candida] sorbophila.</title>
        <authorList>
            <person name="Ahn J.O."/>
        </authorList>
    </citation>
    <scope>NUCLEOTIDE SEQUENCE [LARGE SCALE GENOMIC DNA]</scope>
    <source>
        <strain evidence="2 3">DS02</strain>
    </source>
</reference>
<sequence>MNGGWYFHNAVVAIDTDCALPNKAESSAQTQFATTTFYRLINPVSGWRAFNPNDNQRLAEAASTGAKGSVPVGFMQMLYHVKDLKVLEPIYWSRVVHPAHVHYGRWVFASTQTPVAPDWDTEICALYDKLKPWTSEYLETVESARLTPEILNIIAVRVTFLQGSQPLDVTILFEPGSDGVAHLFSTNRFNVCKRLANDLILHKAPKDVCQTLVPFDWIQYQKLHGMTEQPFQLIGYKPPEVTSLILVFHGIGQKLSEKIESVNFTYAIESLRVLIHSQLQKKPVSEHVSPSTHLLVLPVNWRAALSFQDDKDSFPLEDISPPTIPLIRRAITDIFMDLPYYMSHHRSSILEAASAEANRLYDLVCQYNPSFSEKGKVNLIGHSLGSLIVADLLSEQPNDWRSEGGRLRFNTKCFFTTGSPLALFLHFQHANIIPRSLATTTEPTLGCFAAESFYNLINHSDVFAFLLSPTVKGNPVKRPRVLNYAAAKDEKRTFSIFNRARATNKTVESTPELKMLNDYGQLDWILPVGPRTFENQYFKIFTAHFDYWSNVEFATFVAIECGRKEGAENAVEEYKVQASQL</sequence>
<dbReference type="GeneID" id="36518239"/>
<proteinExistence type="predicted"/>
<dbReference type="EMBL" id="NDIQ01000022">
    <property type="protein sequence ID" value="PRT56871.1"/>
    <property type="molecule type" value="Genomic_DNA"/>
</dbReference>
<evidence type="ECO:0000313" key="2">
    <source>
        <dbReference type="EMBL" id="PRT56871.1"/>
    </source>
</evidence>
<accession>A0A2T0FPF4</accession>
<evidence type="ECO:0000259" key="1">
    <source>
        <dbReference type="PROSITE" id="PS51043"/>
    </source>
</evidence>
<name>A0A2T0FPF4_9ASCO</name>
<evidence type="ECO:0000313" key="3">
    <source>
        <dbReference type="Proteomes" id="UP000238350"/>
    </source>
</evidence>
<dbReference type="GO" id="GO:0046872">
    <property type="term" value="F:metal ion binding"/>
    <property type="evidence" value="ECO:0007669"/>
    <property type="project" value="InterPro"/>
</dbReference>
<dbReference type="RefSeq" id="XP_024666816.1">
    <property type="nucleotide sequence ID" value="XM_024811048.1"/>
</dbReference>
<dbReference type="OrthoDB" id="69269at2759"/>
<dbReference type="InterPro" id="IPR058055">
    <property type="entry name" value="PA-PLA1"/>
</dbReference>
<dbReference type="STRING" id="45607.A0A2T0FPF4"/>
<dbReference type="InterPro" id="IPR029058">
    <property type="entry name" value="AB_hydrolase_fold"/>
</dbReference>
<gene>
    <name evidence="2" type="ORF">B9G98_04491</name>
</gene>
<dbReference type="PANTHER" id="PTHR23509:SF6">
    <property type="entry name" value="PHOSPHOLIPASE C1020.13C-RELATED"/>
    <property type="match status" value="1"/>
</dbReference>
<dbReference type="PANTHER" id="PTHR23509">
    <property type="entry name" value="PA-PL1 PHOSPHOLIPASE FAMILY"/>
    <property type="match status" value="1"/>
</dbReference>
<dbReference type="AlphaFoldDB" id="A0A2T0FPF4"/>
<protein>
    <recommendedName>
        <fullName evidence="1">DDHD domain-containing protein</fullName>
    </recommendedName>
</protein>
<dbReference type="Proteomes" id="UP000238350">
    <property type="component" value="Unassembled WGS sequence"/>
</dbReference>
<dbReference type="InterPro" id="IPR004177">
    <property type="entry name" value="DDHD_dom"/>
</dbReference>
<organism evidence="2 3">
    <name type="scientific">Wickerhamiella sorbophila</name>
    <dbReference type="NCBI Taxonomy" id="45607"/>
    <lineage>
        <taxon>Eukaryota</taxon>
        <taxon>Fungi</taxon>
        <taxon>Dikarya</taxon>
        <taxon>Ascomycota</taxon>
        <taxon>Saccharomycotina</taxon>
        <taxon>Dipodascomycetes</taxon>
        <taxon>Dipodascales</taxon>
        <taxon>Trichomonascaceae</taxon>
        <taxon>Wickerhamiella</taxon>
    </lineage>
</organism>
<dbReference type="SMART" id="SM01127">
    <property type="entry name" value="DDHD"/>
    <property type="match status" value="1"/>
</dbReference>
<keyword evidence="3" id="KW-1185">Reference proteome</keyword>
<dbReference type="GO" id="GO:0005737">
    <property type="term" value="C:cytoplasm"/>
    <property type="evidence" value="ECO:0007669"/>
    <property type="project" value="TreeGrafter"/>
</dbReference>
<dbReference type="SUPFAM" id="SSF53474">
    <property type="entry name" value="alpha/beta-Hydrolases"/>
    <property type="match status" value="1"/>
</dbReference>
<dbReference type="PROSITE" id="PS51043">
    <property type="entry name" value="DDHD"/>
    <property type="match status" value="1"/>
</dbReference>
<comment type="caution">
    <text evidence="2">The sequence shown here is derived from an EMBL/GenBank/DDBJ whole genome shotgun (WGS) entry which is preliminary data.</text>
</comment>
<feature type="domain" description="DDHD" evidence="1">
    <location>
        <begin position="407"/>
        <end position="563"/>
    </location>
</feature>
<dbReference type="GO" id="GO:0004620">
    <property type="term" value="F:phospholipase activity"/>
    <property type="evidence" value="ECO:0007669"/>
    <property type="project" value="TreeGrafter"/>
</dbReference>
<dbReference type="Pfam" id="PF02862">
    <property type="entry name" value="DDHD"/>
    <property type="match status" value="2"/>
</dbReference>